<comment type="caution">
    <text evidence="2">The sequence shown here is derived from an EMBL/GenBank/DDBJ whole genome shotgun (WGS) entry which is preliminary data.</text>
</comment>
<keyword evidence="3" id="KW-1185">Reference proteome</keyword>
<dbReference type="PANTHER" id="PTHR30203:SF24">
    <property type="entry name" value="BLR4935 PROTEIN"/>
    <property type="match status" value="1"/>
</dbReference>
<dbReference type="RefSeq" id="WP_182205789.1">
    <property type="nucleotide sequence ID" value="NZ_JACGLT010000009.1"/>
</dbReference>
<dbReference type="InterPro" id="IPR003423">
    <property type="entry name" value="OMP_efflux"/>
</dbReference>
<sequence length="419" mass="48360">MTFIFKIFLYLAIVVGGLQSLHAQTPYTLEKVLKTTRLNNPILKSEHYNVAIAESDILSAELRPNLVLSNETIQIANSSDFENSTNWGHPKNREVLWQLSKTFQIMGQRQNKIEVAQKSAQLSQKEYTEIESAVLFEVAQKWNDVWTAQKQLELIKSAKDNIDSLVITNQHRFRNQVITQTDVFRTELLAKQYALQYATERQELANRKKELQFIMGIQDTIQIDTSEDLGRYGLTSLNELLQQSMEFRSDIQVAKSMIEVSESNIHLQKSMAYPQPEIGVIYNAQNKVPHFGFAASIDLPFFDRNQGEVKKSLIQRDQAEQQFHTLQTQLQTEITTAYESHRVQLQNIKNYQSVLEQSQTILDNIKYAYLRGGTSIVDFLEAQSSWLETQEQYNDVLEQYRQSHIQLLYVAGLINQLAQ</sequence>
<organism evidence="2 3">
    <name type="scientific">Gelidibacter maritimus</name>
    <dbReference type="NCBI Taxonomy" id="2761487"/>
    <lineage>
        <taxon>Bacteria</taxon>
        <taxon>Pseudomonadati</taxon>
        <taxon>Bacteroidota</taxon>
        <taxon>Flavobacteriia</taxon>
        <taxon>Flavobacteriales</taxon>
        <taxon>Flavobacteriaceae</taxon>
        <taxon>Gelidibacter</taxon>
    </lineage>
</organism>
<name>A0A7W2M697_9FLAO</name>
<comment type="similarity">
    <text evidence="1">Belongs to the outer membrane factor (OMF) (TC 1.B.17) family.</text>
</comment>
<dbReference type="AlphaFoldDB" id="A0A7W2M697"/>
<dbReference type="InterPro" id="IPR010131">
    <property type="entry name" value="MdtP/NodT-like"/>
</dbReference>
<dbReference type="Gene3D" id="1.20.1600.10">
    <property type="entry name" value="Outer membrane efflux proteins (OEP)"/>
    <property type="match status" value="1"/>
</dbReference>
<gene>
    <name evidence="2" type="ORF">H3Z82_12195</name>
</gene>
<proteinExistence type="inferred from homology"/>
<dbReference type="Proteomes" id="UP000541857">
    <property type="component" value="Unassembled WGS sequence"/>
</dbReference>
<dbReference type="Pfam" id="PF02321">
    <property type="entry name" value="OEP"/>
    <property type="match status" value="2"/>
</dbReference>
<dbReference type="PANTHER" id="PTHR30203">
    <property type="entry name" value="OUTER MEMBRANE CATION EFFLUX PROTEIN"/>
    <property type="match status" value="1"/>
</dbReference>
<evidence type="ECO:0000256" key="1">
    <source>
        <dbReference type="ARBA" id="ARBA00007613"/>
    </source>
</evidence>
<accession>A0A7W2M697</accession>
<protein>
    <submittedName>
        <fullName evidence="2">TolC family protein</fullName>
    </submittedName>
</protein>
<evidence type="ECO:0000313" key="3">
    <source>
        <dbReference type="Proteomes" id="UP000541857"/>
    </source>
</evidence>
<reference evidence="2 3" key="1">
    <citation type="submission" date="2020-07" db="EMBL/GenBank/DDBJ databases">
        <title>Bacterium isolated from marine sediment.</title>
        <authorList>
            <person name="Shang D."/>
        </authorList>
    </citation>
    <scope>NUCLEOTIDE SEQUENCE [LARGE SCALE GENOMIC DNA]</scope>
    <source>
        <strain evidence="2 3">F6074</strain>
    </source>
</reference>
<dbReference type="GO" id="GO:0015562">
    <property type="term" value="F:efflux transmembrane transporter activity"/>
    <property type="evidence" value="ECO:0007669"/>
    <property type="project" value="InterPro"/>
</dbReference>
<evidence type="ECO:0000313" key="2">
    <source>
        <dbReference type="EMBL" id="MBA6153488.1"/>
    </source>
</evidence>
<dbReference type="EMBL" id="JACGLT010000009">
    <property type="protein sequence ID" value="MBA6153488.1"/>
    <property type="molecule type" value="Genomic_DNA"/>
</dbReference>
<dbReference type="SUPFAM" id="SSF56954">
    <property type="entry name" value="Outer membrane efflux proteins (OEP)"/>
    <property type="match status" value="1"/>
</dbReference>